<reference evidence="2 3" key="1">
    <citation type="submission" date="2024-04" db="EMBL/GenBank/DDBJ databases">
        <authorList>
            <consortium name="Genoscope - CEA"/>
            <person name="William W."/>
        </authorList>
    </citation>
    <scope>NUCLEOTIDE SEQUENCE [LARGE SCALE GENOMIC DNA]</scope>
</reference>
<evidence type="ECO:0000256" key="1">
    <source>
        <dbReference type="SAM" id="MobiDB-lite"/>
    </source>
</evidence>
<dbReference type="AlphaFoldDB" id="A0AAV2H8E9"/>
<proteinExistence type="predicted"/>
<feature type="region of interest" description="Disordered" evidence="1">
    <location>
        <begin position="658"/>
        <end position="708"/>
    </location>
</feature>
<sequence length="758" mass="87263">MTTTDESDFNYCNAKFKSRTLETLKHMLESPKDEVEKQLAQSIFAFLPVLGVSYVDEKWPSFTELASNPAFKEFLFAILSLGRGAKSDHQLFKKTAKPNKNLVLGLTGKPVHQTDQESMAIPKLKKDNSDQEFIKLKQYCEEEIKELDDNLNEISMRWNTSDGDLGIQNCKTNESELNLRVNELKLLVEERLNKLSGGIQEMMSKWRRLEAILHIKHDLSNEAIHTAHTQMQHLQDVFKQAYNLTRKDLWCYKPFRQKLEALKLIIKNNAWCYEKQPPKCLEVAKGKRGEFVLTIRIFGISEDQLDRNFTWNYILEKGCDDKIIRKEVKVIGETSVQSTECGILISVNMRLEDYKRTTKRTSEDSFDHFNRIVCQIKFKMTDSLKVECWSLPFTVRTGNSQLWPYTGAVDWYCWAREDLYKAPYRCPKDMNMDNGLSMLQAKYEAIDPEGFTPDHIKTLQTMIQSFTTGRCIKMHDFIQKSMPYQNHGKLKNPTDHKISFYTWFVAVCNTAKKFKKCLVTKSHDEENFRFIASFLSYEACLSTLKRQPIGSTILRLSQNRVISTQSSMPCASIIVHVVSYPDDYKDPVSHHVCNCDNEEDLIRELSGLALPDKNPLVKTIVYPRDISFTEIKKCFPDKETINVNGYCTRTSEKKTIVLHKPTTSRSTYETPAAESTSTDDETQPSPSKIPRHPILSSQSKEFVAETDTVTTKTDFLPQDLKSLKRSELFPPISPSNAIEIYGLLAHPFDKELDDISSE</sequence>
<dbReference type="InterPro" id="IPR008967">
    <property type="entry name" value="p53-like_TF_DNA-bd_sf"/>
</dbReference>
<dbReference type="Proteomes" id="UP001497497">
    <property type="component" value="Unassembled WGS sequence"/>
</dbReference>
<gene>
    <name evidence="2" type="ORF">GSLYS_00004117001</name>
</gene>
<keyword evidence="3" id="KW-1185">Reference proteome</keyword>
<dbReference type="EMBL" id="CAXITT010000060">
    <property type="protein sequence ID" value="CAL1529984.1"/>
    <property type="molecule type" value="Genomic_DNA"/>
</dbReference>
<evidence type="ECO:0000313" key="3">
    <source>
        <dbReference type="Proteomes" id="UP001497497"/>
    </source>
</evidence>
<dbReference type="Gene3D" id="1.10.238.10">
    <property type="entry name" value="EF-hand"/>
    <property type="match status" value="1"/>
</dbReference>
<evidence type="ECO:0000313" key="2">
    <source>
        <dbReference type="EMBL" id="CAL1529984.1"/>
    </source>
</evidence>
<comment type="caution">
    <text evidence="2">The sequence shown here is derived from an EMBL/GenBank/DDBJ whole genome shotgun (WGS) entry which is preliminary data.</text>
</comment>
<protein>
    <submittedName>
        <fullName evidence="2">Uncharacterized protein</fullName>
    </submittedName>
</protein>
<feature type="compositionally biased region" description="Polar residues" evidence="1">
    <location>
        <begin position="661"/>
        <end position="676"/>
    </location>
</feature>
<dbReference type="SUPFAM" id="SSF49417">
    <property type="entry name" value="p53-like transcription factors"/>
    <property type="match status" value="1"/>
</dbReference>
<dbReference type="GO" id="GO:0003700">
    <property type="term" value="F:DNA-binding transcription factor activity"/>
    <property type="evidence" value="ECO:0007669"/>
    <property type="project" value="InterPro"/>
</dbReference>
<accession>A0AAV2H8E9</accession>
<organism evidence="2 3">
    <name type="scientific">Lymnaea stagnalis</name>
    <name type="common">Great pond snail</name>
    <name type="synonym">Helix stagnalis</name>
    <dbReference type="NCBI Taxonomy" id="6523"/>
    <lineage>
        <taxon>Eukaryota</taxon>
        <taxon>Metazoa</taxon>
        <taxon>Spiralia</taxon>
        <taxon>Lophotrochozoa</taxon>
        <taxon>Mollusca</taxon>
        <taxon>Gastropoda</taxon>
        <taxon>Heterobranchia</taxon>
        <taxon>Euthyneura</taxon>
        <taxon>Panpulmonata</taxon>
        <taxon>Hygrophila</taxon>
        <taxon>Lymnaeoidea</taxon>
        <taxon>Lymnaeidae</taxon>
        <taxon>Lymnaea</taxon>
    </lineage>
</organism>
<name>A0AAV2H8E9_LYMST</name>